<keyword evidence="3" id="KW-1185">Reference proteome</keyword>
<comment type="caution">
    <text evidence="2">The sequence shown here is derived from an EMBL/GenBank/DDBJ whole genome shotgun (WGS) entry which is preliminary data.</text>
</comment>
<evidence type="ECO:0000313" key="3">
    <source>
        <dbReference type="Proteomes" id="UP000298030"/>
    </source>
</evidence>
<keyword evidence="1" id="KW-1133">Transmembrane helix</keyword>
<reference evidence="2 3" key="1">
    <citation type="journal article" date="2019" name="Nat. Ecol. Evol.">
        <title>Megaphylogeny resolves global patterns of mushroom evolution.</title>
        <authorList>
            <person name="Varga T."/>
            <person name="Krizsan K."/>
            <person name="Foldi C."/>
            <person name="Dima B."/>
            <person name="Sanchez-Garcia M."/>
            <person name="Sanchez-Ramirez S."/>
            <person name="Szollosi G.J."/>
            <person name="Szarkandi J.G."/>
            <person name="Papp V."/>
            <person name="Albert L."/>
            <person name="Andreopoulos W."/>
            <person name="Angelini C."/>
            <person name="Antonin V."/>
            <person name="Barry K.W."/>
            <person name="Bougher N.L."/>
            <person name="Buchanan P."/>
            <person name="Buyck B."/>
            <person name="Bense V."/>
            <person name="Catcheside P."/>
            <person name="Chovatia M."/>
            <person name="Cooper J."/>
            <person name="Damon W."/>
            <person name="Desjardin D."/>
            <person name="Finy P."/>
            <person name="Geml J."/>
            <person name="Haridas S."/>
            <person name="Hughes K."/>
            <person name="Justo A."/>
            <person name="Karasinski D."/>
            <person name="Kautmanova I."/>
            <person name="Kiss B."/>
            <person name="Kocsube S."/>
            <person name="Kotiranta H."/>
            <person name="LaButti K.M."/>
            <person name="Lechner B.E."/>
            <person name="Liimatainen K."/>
            <person name="Lipzen A."/>
            <person name="Lukacs Z."/>
            <person name="Mihaltcheva S."/>
            <person name="Morgado L.N."/>
            <person name="Niskanen T."/>
            <person name="Noordeloos M.E."/>
            <person name="Ohm R.A."/>
            <person name="Ortiz-Santana B."/>
            <person name="Ovrebo C."/>
            <person name="Racz N."/>
            <person name="Riley R."/>
            <person name="Savchenko A."/>
            <person name="Shiryaev A."/>
            <person name="Soop K."/>
            <person name="Spirin V."/>
            <person name="Szebenyi C."/>
            <person name="Tomsovsky M."/>
            <person name="Tulloss R.E."/>
            <person name="Uehling J."/>
            <person name="Grigoriev I.V."/>
            <person name="Vagvolgyi C."/>
            <person name="Papp T."/>
            <person name="Martin F.M."/>
            <person name="Miettinen O."/>
            <person name="Hibbett D.S."/>
            <person name="Nagy L.G."/>
        </authorList>
    </citation>
    <scope>NUCLEOTIDE SEQUENCE [LARGE SCALE GENOMIC DNA]</scope>
    <source>
        <strain evidence="2 3">FP101781</strain>
    </source>
</reference>
<feature type="transmembrane region" description="Helical" evidence="1">
    <location>
        <begin position="153"/>
        <end position="174"/>
    </location>
</feature>
<evidence type="ECO:0000256" key="1">
    <source>
        <dbReference type="SAM" id="Phobius"/>
    </source>
</evidence>
<keyword evidence="1" id="KW-0812">Transmembrane</keyword>
<proteinExistence type="predicted"/>
<keyword evidence="1" id="KW-0472">Membrane</keyword>
<name>A0A4Y7SFI0_COPMI</name>
<accession>A0A4Y7SFI0</accession>
<organism evidence="2 3">
    <name type="scientific">Coprinellus micaceus</name>
    <name type="common">Glistening ink-cap mushroom</name>
    <name type="synonym">Coprinus micaceus</name>
    <dbReference type="NCBI Taxonomy" id="71717"/>
    <lineage>
        <taxon>Eukaryota</taxon>
        <taxon>Fungi</taxon>
        <taxon>Dikarya</taxon>
        <taxon>Basidiomycota</taxon>
        <taxon>Agaricomycotina</taxon>
        <taxon>Agaricomycetes</taxon>
        <taxon>Agaricomycetidae</taxon>
        <taxon>Agaricales</taxon>
        <taxon>Agaricineae</taxon>
        <taxon>Psathyrellaceae</taxon>
        <taxon>Coprinellus</taxon>
    </lineage>
</organism>
<sequence>MVPPSKDDNLEPQVLEPIPQLHELPPHVKYFLDGTKLSIENLGLVSALFAGVAAQLYGLLKSQESYSEGTSDATKDSILGLCYGAIFLNLGATMLGMAIANRIAGVQLRKRTSTSSLVADEGRNVNRLYFFLGLSESQILLEKYSEGAVTKAVMLHWALTSSVGAWCLIFMIIIYANSEERKPVKIAAFVFMAFILLPHFGHVIVILWRQKLTIRNKKEEGGEEWRETTMTLGLLRAP</sequence>
<evidence type="ECO:0000313" key="2">
    <source>
        <dbReference type="EMBL" id="TEB20379.1"/>
    </source>
</evidence>
<feature type="transmembrane region" description="Helical" evidence="1">
    <location>
        <begin position="78"/>
        <end position="100"/>
    </location>
</feature>
<dbReference type="Proteomes" id="UP000298030">
    <property type="component" value="Unassembled WGS sequence"/>
</dbReference>
<gene>
    <name evidence="2" type="ORF">FA13DRAFT_1820242</name>
</gene>
<dbReference type="OrthoDB" id="3225366at2759"/>
<dbReference type="EMBL" id="QPFP01000143">
    <property type="protein sequence ID" value="TEB20379.1"/>
    <property type="molecule type" value="Genomic_DNA"/>
</dbReference>
<feature type="transmembrane region" description="Helical" evidence="1">
    <location>
        <begin position="39"/>
        <end position="58"/>
    </location>
</feature>
<feature type="transmembrane region" description="Helical" evidence="1">
    <location>
        <begin position="186"/>
        <end position="208"/>
    </location>
</feature>
<dbReference type="AlphaFoldDB" id="A0A4Y7SFI0"/>
<protein>
    <submittedName>
        <fullName evidence="2">Uncharacterized protein</fullName>
    </submittedName>
</protein>